<feature type="compositionally biased region" description="Polar residues" evidence="1">
    <location>
        <begin position="87"/>
        <end position="97"/>
    </location>
</feature>
<protein>
    <submittedName>
        <fullName evidence="2">Uncharacterized protein</fullName>
    </submittedName>
</protein>
<proteinExistence type="predicted"/>
<accession>X6PBU7</accession>
<sequence>MLSKSINSKTCSKSLKLKIHYFYLFLSFFKQFELICCFFLSKLQELEYAKATSGTDGEPGDGTTNEEENEDMYKKVEVNTAALPGEQANSNESNQNGEELISAETDGPAGTVPSNNVELRSLNALTDKKRKQTARWKPEDFENMDIETLARILEASAEVKTETEAQQTGDPNPSEEMLVSVEQKYLATSALRRKIMDKQYSWWHWCKHAAWVFTIAWTLICAVVTLIFVVRFDMLRDAQNSYKSPQESTQCPASLVDISDQNSTQYSASEKAMSDYLQHVSASTLDSKQGFAFRQSVSRWLMSIFIGFLLSLFVWQPLFDLILQIIKVARFDSEEVNESYFFSNTKLLLTQAERDALLQAGANIGADDDADRESDGGDDADSQQRDNAEPVQPQSNEPQNNQQQEQQVPQNVLDELDRQMSIEMLRSQIEFLAFCFEIKNKKYFF</sequence>
<evidence type="ECO:0000313" key="3">
    <source>
        <dbReference type="Proteomes" id="UP000023152"/>
    </source>
</evidence>
<feature type="region of interest" description="Disordered" evidence="1">
    <location>
        <begin position="50"/>
        <end position="70"/>
    </location>
</feature>
<organism evidence="2 3">
    <name type="scientific">Reticulomyxa filosa</name>
    <dbReference type="NCBI Taxonomy" id="46433"/>
    <lineage>
        <taxon>Eukaryota</taxon>
        <taxon>Sar</taxon>
        <taxon>Rhizaria</taxon>
        <taxon>Retaria</taxon>
        <taxon>Foraminifera</taxon>
        <taxon>Monothalamids</taxon>
        <taxon>Reticulomyxidae</taxon>
        <taxon>Reticulomyxa</taxon>
    </lineage>
</organism>
<reference evidence="2 3" key="1">
    <citation type="journal article" date="2013" name="Curr. Biol.">
        <title>The Genome of the Foraminiferan Reticulomyxa filosa.</title>
        <authorList>
            <person name="Glockner G."/>
            <person name="Hulsmann N."/>
            <person name="Schleicher M."/>
            <person name="Noegel A.A."/>
            <person name="Eichinger L."/>
            <person name="Gallinger C."/>
            <person name="Pawlowski J."/>
            <person name="Sierra R."/>
            <person name="Euteneuer U."/>
            <person name="Pillet L."/>
            <person name="Moustafa A."/>
            <person name="Platzer M."/>
            <person name="Groth M."/>
            <person name="Szafranski K."/>
            <person name="Schliwa M."/>
        </authorList>
    </citation>
    <scope>NUCLEOTIDE SEQUENCE [LARGE SCALE GENOMIC DNA]</scope>
</reference>
<gene>
    <name evidence="2" type="ORF">RFI_01087</name>
</gene>
<evidence type="ECO:0000256" key="1">
    <source>
        <dbReference type="SAM" id="MobiDB-lite"/>
    </source>
</evidence>
<dbReference type="AlphaFoldDB" id="X6PBU7"/>
<feature type="region of interest" description="Disordered" evidence="1">
    <location>
        <begin position="364"/>
        <end position="408"/>
    </location>
</feature>
<comment type="caution">
    <text evidence="2">The sequence shown here is derived from an EMBL/GenBank/DDBJ whole genome shotgun (WGS) entry which is preliminary data.</text>
</comment>
<feature type="region of interest" description="Disordered" evidence="1">
    <location>
        <begin position="84"/>
        <end position="118"/>
    </location>
</feature>
<feature type="compositionally biased region" description="Acidic residues" evidence="1">
    <location>
        <begin position="366"/>
        <end position="381"/>
    </location>
</feature>
<keyword evidence="3" id="KW-1185">Reference proteome</keyword>
<evidence type="ECO:0000313" key="2">
    <source>
        <dbReference type="EMBL" id="ETO35975.1"/>
    </source>
</evidence>
<dbReference type="EMBL" id="ASPP01001120">
    <property type="protein sequence ID" value="ETO35975.1"/>
    <property type="molecule type" value="Genomic_DNA"/>
</dbReference>
<feature type="compositionally biased region" description="Low complexity" evidence="1">
    <location>
        <begin position="389"/>
        <end position="408"/>
    </location>
</feature>
<dbReference type="Proteomes" id="UP000023152">
    <property type="component" value="Unassembled WGS sequence"/>
</dbReference>
<name>X6PBU7_RETFI</name>